<dbReference type="Proteomes" id="UP000283341">
    <property type="component" value="Unassembled WGS sequence"/>
</dbReference>
<proteinExistence type="predicted"/>
<reference evidence="3 4" key="1">
    <citation type="submission" date="2018-08" db="EMBL/GenBank/DDBJ databases">
        <title>A genome reference for cultivated species of the human gut microbiota.</title>
        <authorList>
            <person name="Zou Y."/>
            <person name="Xue W."/>
            <person name="Luo G."/>
        </authorList>
    </citation>
    <scope>NUCLEOTIDE SEQUENCE [LARGE SCALE GENOMIC DNA]</scope>
    <source>
        <strain evidence="3 4">AF22-3AC</strain>
    </source>
</reference>
<dbReference type="GO" id="GO:0009418">
    <property type="term" value="C:pilus shaft"/>
    <property type="evidence" value="ECO:0007669"/>
    <property type="project" value="InterPro"/>
</dbReference>
<sequence length="582" mass="63874">MRIKSFMLTACMAAVLASCAKDENLENGGSPSFQSGDGYISVAFSFPSDVRTRANGEFADGVGAESDIQKMAAYFFDQTGKMLGKTDDVKLGLETPGEKPGSIEKKIEVEVPATLVSYLTVDNENGSKTASMIAVLNNGADLPDDKEKDTYGTFNAAILADISTVTASTGFMMTNSNYIKEGKETAQVIIKKENIGVKGSTSVTSAPTTVTVPVERVAAKVTLAQKEGAALNIVGWGLNVTNKSYFPVKKFTNEFLNDADKTVISKYTTAWQMNTAWNSADNFRSYWAVDPNYSTKDATAFNLLDLSKENAAVAPTIPLYCLENTFNEELQRTIYTTTAVIVAQFTPTDATSTTDDKTWVRWENHNFLAANFVSTVFDKAKDNIQKYWYKLEDGTHKQLASANFKIGVADETKKIEIGGKVVGYHSAATVVLDKLADNADADNLYTLKDGEDGKEAEDWVAVAWAEAIKDIDAAIAAVYGENNAPLVYVNGYGYYEVPIRHFNDIEVPWDKQTVNQPKHLGRYGIVRNNSYQLTINSIMNPGNPVTGGEITPEDRPDDDLKYYLDVDIDVLRWAVRNQDVDL</sequence>
<evidence type="ECO:0000313" key="3">
    <source>
        <dbReference type="EMBL" id="RGS34948.1"/>
    </source>
</evidence>
<evidence type="ECO:0000259" key="2">
    <source>
        <dbReference type="Pfam" id="PF15495"/>
    </source>
</evidence>
<comment type="caution">
    <text evidence="3">The sequence shown here is derived from an EMBL/GenBank/DDBJ whole genome shotgun (WGS) entry which is preliminary data.</text>
</comment>
<dbReference type="NCBIfam" id="NF038041">
    <property type="entry name" value="fim_Mfa1_fam"/>
    <property type="match status" value="1"/>
</dbReference>
<dbReference type="Pfam" id="PF15495">
    <property type="entry name" value="Fimbrillin_C"/>
    <property type="match status" value="1"/>
</dbReference>
<keyword evidence="1" id="KW-0732">Signal</keyword>
<dbReference type="Gene3D" id="1.10.20.150">
    <property type="match status" value="1"/>
</dbReference>
<evidence type="ECO:0000256" key="1">
    <source>
        <dbReference type="SAM" id="SignalP"/>
    </source>
</evidence>
<dbReference type="AlphaFoldDB" id="A0A412IDL6"/>
<dbReference type="PROSITE" id="PS51257">
    <property type="entry name" value="PROKAR_LIPOPROTEIN"/>
    <property type="match status" value="1"/>
</dbReference>
<gene>
    <name evidence="3" type="ORF">DWX97_18035</name>
</gene>
<dbReference type="RefSeq" id="WP_118403234.1">
    <property type="nucleotide sequence ID" value="NZ_JADNFX010000025.1"/>
</dbReference>
<name>A0A412IDL6_9BACE</name>
<dbReference type="InterPro" id="IPR047786">
    <property type="entry name" value="Mfa1_fim"/>
</dbReference>
<feature type="chain" id="PRO_5019397288" description="Minor fimbrium subunit Mfa1 C-terminal domain-containing protein" evidence="1">
    <location>
        <begin position="21"/>
        <end position="582"/>
    </location>
</feature>
<organism evidence="3 4">
    <name type="scientific">Bacteroides cellulosilyticus</name>
    <dbReference type="NCBI Taxonomy" id="246787"/>
    <lineage>
        <taxon>Bacteria</taxon>
        <taxon>Pseudomonadati</taxon>
        <taxon>Bacteroidota</taxon>
        <taxon>Bacteroidia</taxon>
        <taxon>Bacteroidales</taxon>
        <taxon>Bacteroidaceae</taxon>
        <taxon>Bacteroides</taxon>
    </lineage>
</organism>
<evidence type="ECO:0000313" key="4">
    <source>
        <dbReference type="Proteomes" id="UP000283341"/>
    </source>
</evidence>
<dbReference type="EMBL" id="QRVJ01000018">
    <property type="protein sequence ID" value="RGS34948.1"/>
    <property type="molecule type" value="Genomic_DNA"/>
</dbReference>
<protein>
    <recommendedName>
        <fullName evidence="2">Minor fimbrium subunit Mfa1 C-terminal domain-containing protein</fullName>
    </recommendedName>
</protein>
<feature type="domain" description="Minor fimbrium subunit Mfa1 C-terminal" evidence="2">
    <location>
        <begin position="488"/>
        <end position="579"/>
    </location>
</feature>
<accession>A0A412IDL6</accession>
<dbReference type="InterPro" id="IPR029140">
    <property type="entry name" value="Mfa1_C"/>
</dbReference>
<feature type="signal peptide" evidence="1">
    <location>
        <begin position="1"/>
        <end position="20"/>
    </location>
</feature>
<dbReference type="Gene3D" id="2.60.40.2580">
    <property type="match status" value="1"/>
</dbReference>
<dbReference type="Gene3D" id="2.60.40.3690">
    <property type="match status" value="1"/>
</dbReference>